<protein>
    <submittedName>
        <fullName evidence="2">Uncharacterized protein</fullName>
    </submittedName>
</protein>
<dbReference type="Proteomes" id="UP000283509">
    <property type="component" value="Unassembled WGS sequence"/>
</dbReference>
<feature type="compositionally biased region" description="Pro residues" evidence="1">
    <location>
        <begin position="334"/>
        <end position="362"/>
    </location>
</feature>
<evidence type="ECO:0000313" key="2">
    <source>
        <dbReference type="EMBL" id="ROT76387.1"/>
    </source>
</evidence>
<accession>A0A3R7PM21</accession>
<reference evidence="2 3" key="2">
    <citation type="submission" date="2019-01" db="EMBL/GenBank/DDBJ databases">
        <title>The decoding of complex shrimp genome reveals the adaptation for benthos swimmer, frequently molting mechanism and breeding impact on genome.</title>
        <authorList>
            <person name="Sun Y."/>
            <person name="Gao Y."/>
            <person name="Yu Y."/>
        </authorList>
    </citation>
    <scope>NUCLEOTIDE SEQUENCE [LARGE SCALE GENOMIC DNA]</scope>
    <source>
        <tissue evidence="2">Muscle</tissue>
    </source>
</reference>
<evidence type="ECO:0000313" key="3">
    <source>
        <dbReference type="Proteomes" id="UP000283509"/>
    </source>
</evidence>
<proteinExistence type="predicted"/>
<organism evidence="2 3">
    <name type="scientific">Penaeus vannamei</name>
    <name type="common">Whiteleg shrimp</name>
    <name type="synonym">Litopenaeus vannamei</name>
    <dbReference type="NCBI Taxonomy" id="6689"/>
    <lineage>
        <taxon>Eukaryota</taxon>
        <taxon>Metazoa</taxon>
        <taxon>Ecdysozoa</taxon>
        <taxon>Arthropoda</taxon>
        <taxon>Crustacea</taxon>
        <taxon>Multicrustacea</taxon>
        <taxon>Malacostraca</taxon>
        <taxon>Eumalacostraca</taxon>
        <taxon>Eucarida</taxon>
        <taxon>Decapoda</taxon>
        <taxon>Dendrobranchiata</taxon>
        <taxon>Penaeoidea</taxon>
        <taxon>Penaeidae</taxon>
        <taxon>Penaeus</taxon>
    </lineage>
</organism>
<name>A0A3R7PM21_PENVA</name>
<dbReference type="AlphaFoldDB" id="A0A3R7PM21"/>
<feature type="region of interest" description="Disordered" evidence="1">
    <location>
        <begin position="311"/>
        <end position="370"/>
    </location>
</feature>
<keyword evidence="3" id="KW-1185">Reference proteome</keyword>
<feature type="compositionally biased region" description="Polar residues" evidence="1">
    <location>
        <begin position="311"/>
        <end position="327"/>
    </location>
</feature>
<evidence type="ECO:0000256" key="1">
    <source>
        <dbReference type="SAM" id="MobiDB-lite"/>
    </source>
</evidence>
<sequence>MTLDLQRGFRGGRAFPFSPWPGRAAGEASRFTAGGRRLSLPLLAGSLARSFVFSLFVWRRKPLSEVPSGSAAAVPLSLGSAAPDPPDAYTGGSSILLSYGSPSVLYECVSFYLSLLPLFSPVLFYPVFIIYLPTHPQLTNCTLTPLIRNCLIHTQESTLRLLLSTSFSSTSAYLLPSHPSTHPPNLIHTLTLLIHHPAHFTLSHPPKSHLHSFSLIHHYLSTFHPSLLIHHHPDHTPCHPHLASTPHPHSAIRIKYPPIHNQLIHQHLIHTLSFALNIHPFISVSSTNTSSTAVSSTLELHYRASPILTHPLTSVNSDPLTHLSSPRQGRPTLTLPPPTLTHPVNADPPSPTPAHPHPPPPTTSIGILNDGVGGVPALV</sequence>
<comment type="caution">
    <text evidence="2">The sequence shown here is derived from an EMBL/GenBank/DDBJ whole genome shotgun (WGS) entry which is preliminary data.</text>
</comment>
<dbReference type="EMBL" id="QCYY01001667">
    <property type="protein sequence ID" value="ROT76387.1"/>
    <property type="molecule type" value="Genomic_DNA"/>
</dbReference>
<gene>
    <name evidence="2" type="ORF">C7M84_005034</name>
</gene>
<reference evidence="2 3" key="1">
    <citation type="submission" date="2018-04" db="EMBL/GenBank/DDBJ databases">
        <authorList>
            <person name="Zhang X."/>
            <person name="Yuan J."/>
            <person name="Li F."/>
            <person name="Xiang J."/>
        </authorList>
    </citation>
    <scope>NUCLEOTIDE SEQUENCE [LARGE SCALE GENOMIC DNA]</scope>
    <source>
        <tissue evidence="2">Muscle</tissue>
    </source>
</reference>